<reference evidence="13" key="1">
    <citation type="submission" date="2025-08" db="UniProtKB">
        <authorList>
            <consortium name="RefSeq"/>
        </authorList>
    </citation>
    <scope>IDENTIFICATION</scope>
    <source>
        <tissue evidence="13">Silk gland</tissue>
    </source>
</reference>
<evidence type="ECO:0000256" key="9">
    <source>
        <dbReference type="ARBA" id="ARBA00037934"/>
    </source>
</evidence>
<evidence type="ECO:0000256" key="6">
    <source>
        <dbReference type="ARBA" id="ARBA00022989"/>
    </source>
</evidence>
<keyword evidence="3 10" id="KW-0812">Transmembrane</keyword>
<dbReference type="GO" id="GO:0005484">
    <property type="term" value="F:SNAP receptor activity"/>
    <property type="evidence" value="ECO:0007669"/>
    <property type="project" value="InterPro"/>
</dbReference>
<dbReference type="CDD" id="cd15865">
    <property type="entry name" value="SNARE_SEC20"/>
    <property type="match status" value="1"/>
</dbReference>
<dbReference type="CTD" id="40724"/>
<dbReference type="InterPro" id="IPR056173">
    <property type="entry name" value="Sec20_C"/>
</dbReference>
<evidence type="ECO:0000313" key="12">
    <source>
        <dbReference type="Proteomes" id="UP000504629"/>
    </source>
</evidence>
<dbReference type="GO" id="GO:0005789">
    <property type="term" value="C:endoplasmic reticulum membrane"/>
    <property type="evidence" value="ECO:0007669"/>
    <property type="project" value="UniProtKB-SubCell"/>
</dbReference>
<keyword evidence="8 10" id="KW-0472">Membrane</keyword>
<dbReference type="RefSeq" id="XP_028030417.1">
    <property type="nucleotide sequence ID" value="XM_028174616.1"/>
</dbReference>
<evidence type="ECO:0000256" key="1">
    <source>
        <dbReference type="ARBA" id="ARBA00004163"/>
    </source>
</evidence>
<keyword evidence="4" id="KW-0256">Endoplasmic reticulum</keyword>
<dbReference type="Proteomes" id="UP000504629">
    <property type="component" value="Unplaced"/>
</dbReference>
<keyword evidence="2" id="KW-0813">Transport</keyword>
<dbReference type="PANTHER" id="PTHR12825">
    <property type="entry name" value="BNIP1-RELATED"/>
    <property type="match status" value="1"/>
</dbReference>
<dbReference type="GO" id="GO:0006890">
    <property type="term" value="P:retrograde vesicle-mediated transport, Golgi to endoplasmic reticulum"/>
    <property type="evidence" value="ECO:0007669"/>
    <property type="project" value="InterPro"/>
</dbReference>
<evidence type="ECO:0000256" key="2">
    <source>
        <dbReference type="ARBA" id="ARBA00022448"/>
    </source>
</evidence>
<evidence type="ECO:0000256" key="3">
    <source>
        <dbReference type="ARBA" id="ARBA00022692"/>
    </source>
</evidence>
<dbReference type="Pfam" id="PF03908">
    <property type="entry name" value="Sec20"/>
    <property type="match status" value="1"/>
</dbReference>
<organism evidence="12 13">
    <name type="scientific">Bombyx mandarina</name>
    <name type="common">Wild silk moth</name>
    <name type="synonym">Wild silkworm</name>
    <dbReference type="NCBI Taxonomy" id="7092"/>
    <lineage>
        <taxon>Eukaryota</taxon>
        <taxon>Metazoa</taxon>
        <taxon>Ecdysozoa</taxon>
        <taxon>Arthropoda</taxon>
        <taxon>Hexapoda</taxon>
        <taxon>Insecta</taxon>
        <taxon>Pterygota</taxon>
        <taxon>Neoptera</taxon>
        <taxon>Endopterygota</taxon>
        <taxon>Lepidoptera</taxon>
        <taxon>Glossata</taxon>
        <taxon>Ditrysia</taxon>
        <taxon>Bombycoidea</taxon>
        <taxon>Bombycidae</taxon>
        <taxon>Bombycinae</taxon>
        <taxon>Bombyx</taxon>
    </lineage>
</organism>
<dbReference type="OrthoDB" id="46868at2759"/>
<keyword evidence="12" id="KW-1185">Reference proteome</keyword>
<feature type="domain" description="Sec20 C-terminal" evidence="11">
    <location>
        <begin position="156"/>
        <end position="245"/>
    </location>
</feature>
<evidence type="ECO:0000256" key="7">
    <source>
        <dbReference type="ARBA" id="ARBA00023054"/>
    </source>
</evidence>
<keyword evidence="7" id="KW-0175">Coiled coil</keyword>
<comment type="similarity">
    <text evidence="9">Belongs to the SEC20 family.</text>
</comment>
<dbReference type="InterPro" id="IPR005606">
    <property type="entry name" value="Sec20"/>
</dbReference>
<comment type="subcellular location">
    <subcellularLocation>
        <location evidence="1">Endoplasmic reticulum membrane</location>
        <topology evidence="1">Single-pass type IV membrane protein</topology>
    </subcellularLocation>
</comment>
<evidence type="ECO:0000313" key="13">
    <source>
        <dbReference type="RefSeq" id="XP_028030417.1"/>
    </source>
</evidence>
<evidence type="ECO:0000256" key="4">
    <source>
        <dbReference type="ARBA" id="ARBA00022824"/>
    </source>
</evidence>
<sequence length="246" mass="28392">MALKMDLSPTDPYHQSLFAKLENPDVVYQNFVKRLAKYHFQVKAIIQDILECRESMEKLNELNEKGRAKITEVREELENLYLYGKETGDTKYDTELESQRHLLACLLKEFKDANINSMFAIEKAQREDLLKCSDNEKSSVRQRKKKMDKDGLVKMSSGVTEQLLSVSRQLADTTQKSQNTLDNLVSSSSTVHGTQSELENTAGTITQSSKLLKKYGRREFTDKVIMFFAFLFFLAVCLYIVQKRLF</sequence>
<accession>A0A6J2JN19</accession>
<dbReference type="AlphaFoldDB" id="A0A6J2JN19"/>
<gene>
    <name evidence="13" type="primary">LOC114243215</name>
</gene>
<name>A0A6J2JN19_BOMMA</name>
<evidence type="ECO:0000256" key="8">
    <source>
        <dbReference type="ARBA" id="ARBA00023136"/>
    </source>
</evidence>
<dbReference type="GO" id="GO:0031201">
    <property type="term" value="C:SNARE complex"/>
    <property type="evidence" value="ECO:0007669"/>
    <property type="project" value="TreeGrafter"/>
</dbReference>
<dbReference type="SMR" id="A0A6J2JN19"/>
<protein>
    <submittedName>
        <fullName evidence="13">Vesicle transport protein SEC20</fullName>
    </submittedName>
</protein>
<evidence type="ECO:0000256" key="10">
    <source>
        <dbReference type="SAM" id="Phobius"/>
    </source>
</evidence>
<proteinExistence type="inferred from homology"/>
<dbReference type="PANTHER" id="PTHR12825:SF0">
    <property type="entry name" value="VESICLE TRANSPORT PROTEIN SEC20"/>
    <property type="match status" value="1"/>
</dbReference>
<keyword evidence="5" id="KW-0931">ER-Golgi transport</keyword>
<dbReference type="KEGG" id="bman:114243215"/>
<dbReference type="GeneID" id="114243215"/>
<evidence type="ECO:0000259" key="11">
    <source>
        <dbReference type="Pfam" id="PF03908"/>
    </source>
</evidence>
<keyword evidence="6 10" id="KW-1133">Transmembrane helix</keyword>
<feature type="transmembrane region" description="Helical" evidence="10">
    <location>
        <begin position="224"/>
        <end position="241"/>
    </location>
</feature>
<evidence type="ECO:0000256" key="5">
    <source>
        <dbReference type="ARBA" id="ARBA00022892"/>
    </source>
</evidence>